<evidence type="ECO:0000313" key="3">
    <source>
        <dbReference type="Proteomes" id="UP000218334"/>
    </source>
</evidence>
<sequence>MTTQWSTFNTSSTTGAVFGFLLLCLLWHFRPVYNMFHQQQCLKFLMMQSVSLWSISLIRVYVIGIAVAIHLSYNDSKENETISQAIDCLHEPGNLLFVCSTLAIYTHDPVYEVIGQLDIMTALAQIWLLDPA</sequence>
<proteinExistence type="predicted"/>
<feature type="transmembrane region" description="Helical" evidence="1">
    <location>
        <begin position="50"/>
        <end position="73"/>
    </location>
</feature>
<name>A0A2H3CRE2_9AGAR</name>
<organism evidence="2 3">
    <name type="scientific">Armillaria solidipes</name>
    <dbReference type="NCBI Taxonomy" id="1076256"/>
    <lineage>
        <taxon>Eukaryota</taxon>
        <taxon>Fungi</taxon>
        <taxon>Dikarya</taxon>
        <taxon>Basidiomycota</taxon>
        <taxon>Agaricomycotina</taxon>
        <taxon>Agaricomycetes</taxon>
        <taxon>Agaricomycetidae</taxon>
        <taxon>Agaricales</taxon>
        <taxon>Marasmiineae</taxon>
        <taxon>Physalacriaceae</taxon>
        <taxon>Armillaria</taxon>
    </lineage>
</organism>
<evidence type="ECO:0000256" key="1">
    <source>
        <dbReference type="SAM" id="Phobius"/>
    </source>
</evidence>
<reference evidence="3" key="1">
    <citation type="journal article" date="2017" name="Nat. Ecol. Evol.">
        <title>Genome expansion and lineage-specific genetic innovations in the forest pathogenic fungi Armillaria.</title>
        <authorList>
            <person name="Sipos G."/>
            <person name="Prasanna A.N."/>
            <person name="Walter M.C."/>
            <person name="O'Connor E."/>
            <person name="Balint B."/>
            <person name="Krizsan K."/>
            <person name="Kiss B."/>
            <person name="Hess J."/>
            <person name="Varga T."/>
            <person name="Slot J."/>
            <person name="Riley R."/>
            <person name="Boka B."/>
            <person name="Rigling D."/>
            <person name="Barry K."/>
            <person name="Lee J."/>
            <person name="Mihaltcheva S."/>
            <person name="LaButti K."/>
            <person name="Lipzen A."/>
            <person name="Waldron R."/>
            <person name="Moloney N.M."/>
            <person name="Sperisen C."/>
            <person name="Kredics L."/>
            <person name="Vagvoelgyi C."/>
            <person name="Patrignani A."/>
            <person name="Fitzpatrick D."/>
            <person name="Nagy I."/>
            <person name="Doyle S."/>
            <person name="Anderson J.B."/>
            <person name="Grigoriev I.V."/>
            <person name="Gueldener U."/>
            <person name="Muensterkoetter M."/>
            <person name="Nagy L.G."/>
        </authorList>
    </citation>
    <scope>NUCLEOTIDE SEQUENCE [LARGE SCALE GENOMIC DNA]</scope>
    <source>
        <strain evidence="3">28-4</strain>
    </source>
</reference>
<dbReference type="AlphaFoldDB" id="A0A2H3CRE2"/>
<evidence type="ECO:0000313" key="2">
    <source>
        <dbReference type="EMBL" id="PBK78703.1"/>
    </source>
</evidence>
<keyword evidence="1" id="KW-1133">Transmembrane helix</keyword>
<keyword evidence="1" id="KW-0472">Membrane</keyword>
<dbReference type="EMBL" id="KZ293415">
    <property type="protein sequence ID" value="PBK78703.1"/>
    <property type="molecule type" value="Genomic_DNA"/>
</dbReference>
<protein>
    <submittedName>
        <fullName evidence="2">Uncharacterized protein</fullName>
    </submittedName>
</protein>
<feature type="transmembrane region" description="Helical" evidence="1">
    <location>
        <begin position="12"/>
        <end position="29"/>
    </location>
</feature>
<dbReference type="Proteomes" id="UP000218334">
    <property type="component" value="Unassembled WGS sequence"/>
</dbReference>
<gene>
    <name evidence="2" type="ORF">ARMSODRAFT_51215</name>
</gene>
<keyword evidence="1" id="KW-0812">Transmembrane</keyword>
<keyword evidence="3" id="KW-1185">Reference proteome</keyword>
<accession>A0A2H3CRE2</accession>